<comment type="caution">
    <text evidence="1">The sequence shown here is derived from an EMBL/GenBank/DDBJ whole genome shotgun (WGS) entry which is preliminary data.</text>
</comment>
<organism evidence="1">
    <name type="scientific">Thermosphaera aggregans</name>
    <dbReference type="NCBI Taxonomy" id="54254"/>
    <lineage>
        <taxon>Archaea</taxon>
        <taxon>Thermoproteota</taxon>
        <taxon>Thermoprotei</taxon>
        <taxon>Desulfurococcales</taxon>
        <taxon>Desulfurococcaceae</taxon>
        <taxon>Thermosphaera</taxon>
    </lineage>
</organism>
<proteinExistence type="predicted"/>
<name>A0A7C2FDG8_9CREN</name>
<sequence length="178" mass="19564">MTSVSSGLLSASATLLDVAERIGSSVLKESGKMNSKVVNLVSRVREDVERLGKLVKALGEKAQSLQGSGEGVKLAPYLYAYALKNQVVFVKASPRRFMVSFNSDNREVWVSTSGFKAMISPGSIKMVSKGFSVEFNPYSKDDYVEKYNEIRFLVNELESVVNQKLIQSLNVKLGKISV</sequence>
<gene>
    <name evidence="1" type="ORF">ENP55_06125</name>
</gene>
<dbReference type="EMBL" id="DSJT01000034">
    <property type="protein sequence ID" value="HEF87838.1"/>
    <property type="molecule type" value="Genomic_DNA"/>
</dbReference>
<reference evidence="1" key="1">
    <citation type="journal article" date="2020" name="mSystems">
        <title>Genome- and Community-Level Interaction Insights into Carbon Utilization and Element Cycling Functions of Hydrothermarchaeota in Hydrothermal Sediment.</title>
        <authorList>
            <person name="Zhou Z."/>
            <person name="Liu Y."/>
            <person name="Xu W."/>
            <person name="Pan J."/>
            <person name="Luo Z.H."/>
            <person name="Li M."/>
        </authorList>
    </citation>
    <scope>NUCLEOTIDE SEQUENCE [LARGE SCALE GENOMIC DNA]</scope>
    <source>
        <strain evidence="1">SpSt-23</strain>
    </source>
</reference>
<dbReference type="AlphaFoldDB" id="A0A7C2FDG8"/>
<accession>A0A7C2FDG8</accession>
<evidence type="ECO:0000313" key="1">
    <source>
        <dbReference type="EMBL" id="HEF87838.1"/>
    </source>
</evidence>
<protein>
    <submittedName>
        <fullName evidence="1">Uncharacterized protein</fullName>
    </submittedName>
</protein>